<dbReference type="Pfam" id="PF00892">
    <property type="entry name" value="EamA"/>
    <property type="match status" value="2"/>
</dbReference>
<evidence type="ECO:0000256" key="3">
    <source>
        <dbReference type="ARBA" id="ARBA00022989"/>
    </source>
</evidence>
<dbReference type="GO" id="GO:0016020">
    <property type="term" value="C:membrane"/>
    <property type="evidence" value="ECO:0007669"/>
    <property type="project" value="UniProtKB-SubCell"/>
</dbReference>
<evidence type="ECO:0000313" key="7">
    <source>
        <dbReference type="EMBL" id="ACC74442.1"/>
    </source>
</evidence>
<dbReference type="InterPro" id="IPR037185">
    <property type="entry name" value="EmrE-like"/>
</dbReference>
<evidence type="ECO:0000256" key="5">
    <source>
        <dbReference type="SAM" id="Phobius"/>
    </source>
</evidence>
<evidence type="ECO:0000256" key="4">
    <source>
        <dbReference type="ARBA" id="ARBA00023136"/>
    </source>
</evidence>
<feature type="domain" description="EamA" evidence="6">
    <location>
        <begin position="15"/>
        <end position="142"/>
    </location>
</feature>
<feature type="transmembrane region" description="Helical" evidence="5">
    <location>
        <begin position="238"/>
        <end position="259"/>
    </location>
</feature>
<dbReference type="InterPro" id="IPR050638">
    <property type="entry name" value="AA-Vitamin_Transporters"/>
</dbReference>
<feature type="transmembrane region" description="Helical" evidence="5">
    <location>
        <begin position="181"/>
        <end position="203"/>
    </location>
</feature>
<keyword evidence="2 5" id="KW-0812">Transmembrane</keyword>
<keyword evidence="3 5" id="KW-1133">Transmembrane helix</keyword>
<dbReference type="EMBL" id="CP001044">
    <property type="protein sequence ID" value="ACC74442.1"/>
    <property type="molecule type" value="Genomic_DNA"/>
</dbReference>
<dbReference type="InterPro" id="IPR000620">
    <property type="entry name" value="EamA_dom"/>
</dbReference>
<proteinExistence type="predicted"/>
<keyword evidence="8" id="KW-1185">Reference proteome</keyword>
<accession>B2JNE0</accession>
<reference evidence="8" key="1">
    <citation type="journal article" date="2014" name="Stand. Genomic Sci.">
        <title>Complete genome sequence of Burkholderia phymatum STM815(T), a broad host range and efficient nitrogen-fixing symbiont of Mimosa species.</title>
        <authorList>
            <person name="Moulin L."/>
            <person name="Klonowska A."/>
            <person name="Caroline B."/>
            <person name="Booth K."/>
            <person name="Vriezen J.A."/>
            <person name="Melkonian R."/>
            <person name="James E.K."/>
            <person name="Young J.P."/>
            <person name="Bena G."/>
            <person name="Hauser L."/>
            <person name="Land M."/>
            <person name="Kyrpides N."/>
            <person name="Bruce D."/>
            <person name="Chain P."/>
            <person name="Copeland A."/>
            <person name="Pitluck S."/>
            <person name="Woyke T."/>
            <person name="Lizotte-Waniewski M."/>
            <person name="Bristow J."/>
            <person name="Riley M."/>
        </authorList>
    </citation>
    <scope>NUCLEOTIDE SEQUENCE [LARGE SCALE GENOMIC DNA]</scope>
    <source>
        <strain evidence="8">DSM 17167 / CIP 108236 / LMG 21445 / STM815</strain>
    </source>
</reference>
<name>B2JNE0_PARP8</name>
<feature type="transmembrane region" description="Helical" evidence="5">
    <location>
        <begin position="151"/>
        <end position="169"/>
    </location>
</feature>
<keyword evidence="4 5" id="KW-0472">Membrane</keyword>
<evidence type="ECO:0000256" key="1">
    <source>
        <dbReference type="ARBA" id="ARBA00004141"/>
    </source>
</evidence>
<feature type="transmembrane region" description="Helical" evidence="5">
    <location>
        <begin position="125"/>
        <end position="145"/>
    </location>
</feature>
<dbReference type="PANTHER" id="PTHR32322">
    <property type="entry name" value="INNER MEMBRANE TRANSPORTER"/>
    <property type="match status" value="1"/>
</dbReference>
<organism evidence="7 8">
    <name type="scientific">Paraburkholderia phymatum (strain DSM 17167 / CIP 108236 / LMG 21445 / STM815)</name>
    <name type="common">Burkholderia phymatum</name>
    <dbReference type="NCBI Taxonomy" id="391038"/>
    <lineage>
        <taxon>Bacteria</taxon>
        <taxon>Pseudomonadati</taxon>
        <taxon>Pseudomonadota</taxon>
        <taxon>Betaproteobacteria</taxon>
        <taxon>Burkholderiales</taxon>
        <taxon>Burkholderiaceae</taxon>
        <taxon>Paraburkholderia</taxon>
    </lineage>
</organism>
<feature type="domain" description="EamA" evidence="6">
    <location>
        <begin position="152"/>
        <end position="282"/>
    </location>
</feature>
<feature type="transmembrane region" description="Helical" evidence="5">
    <location>
        <begin position="101"/>
        <end position="118"/>
    </location>
</feature>
<evidence type="ECO:0000259" key="6">
    <source>
        <dbReference type="Pfam" id="PF00892"/>
    </source>
</evidence>
<evidence type="ECO:0000313" key="8">
    <source>
        <dbReference type="Proteomes" id="UP000001192"/>
    </source>
</evidence>
<dbReference type="AlphaFoldDB" id="B2JNE0"/>
<dbReference type="eggNOG" id="COG0697">
    <property type="taxonomic scope" value="Bacteria"/>
</dbReference>
<feature type="transmembrane region" description="Helical" evidence="5">
    <location>
        <begin position="74"/>
        <end position="95"/>
    </location>
</feature>
<sequence precursor="true">MQVAAHPSMPRTRVALLTVVAMFAFAGNSLLCRVALKGTAIDPATFTSVRIVSAAVVLWIILRTRGELQRVGGNWLSAFALFAYAAAFSFAYVSLAAGTGALLLFGAVQATMIGYALARGDRLRLFQWIGLACALAGLVGLVLPGVSAPPLFASLLMLCAGIAWGVYSLRGKLAADPTVTTAGNFVRAIPFAGLVSAGMFASARVDDAGLSFAVLSGGLTSGVGYVIWYAALKHIPSATAATVQLSVPLIAAAGGILLLGEPLTARLALSSLAILGGIALVVARR</sequence>
<gene>
    <name evidence="7" type="ordered locus">Bphy_5364</name>
</gene>
<comment type="subcellular location">
    <subcellularLocation>
        <location evidence="1">Membrane</location>
        <topology evidence="1">Multi-pass membrane protein</topology>
    </subcellularLocation>
</comment>
<dbReference type="PANTHER" id="PTHR32322:SF9">
    <property type="entry name" value="AMINO-ACID METABOLITE EFFLUX PUMP-RELATED"/>
    <property type="match status" value="1"/>
</dbReference>
<feature type="transmembrane region" description="Helical" evidence="5">
    <location>
        <begin position="265"/>
        <end position="283"/>
    </location>
</feature>
<evidence type="ECO:0000256" key="2">
    <source>
        <dbReference type="ARBA" id="ARBA00022692"/>
    </source>
</evidence>
<feature type="transmembrane region" description="Helical" evidence="5">
    <location>
        <begin position="209"/>
        <end position="231"/>
    </location>
</feature>
<dbReference type="KEGG" id="bph:Bphy_5364"/>
<dbReference type="HOGENOM" id="CLU_069324_0_0_4"/>
<feature type="transmembrane region" description="Helical" evidence="5">
    <location>
        <begin position="43"/>
        <end position="62"/>
    </location>
</feature>
<dbReference type="STRING" id="391038.Bphy_5364"/>
<dbReference type="SUPFAM" id="SSF103481">
    <property type="entry name" value="Multidrug resistance efflux transporter EmrE"/>
    <property type="match status" value="2"/>
</dbReference>
<dbReference type="Proteomes" id="UP000001192">
    <property type="component" value="Chromosome 2"/>
</dbReference>
<protein>
    <recommendedName>
        <fullName evidence="6">EamA domain-containing protein</fullName>
    </recommendedName>
</protein>